<reference evidence="3" key="3">
    <citation type="submission" date="2015-06" db="UniProtKB">
        <authorList>
            <consortium name="EnsemblProtists"/>
        </authorList>
    </citation>
    <scope>IDENTIFICATION</scope>
</reference>
<dbReference type="EMBL" id="JH993370">
    <property type="protein sequence ID" value="EKX31077.1"/>
    <property type="molecule type" value="Genomic_DNA"/>
</dbReference>
<dbReference type="GeneID" id="17287798"/>
<dbReference type="EnsemblProtists" id="EKX31077">
    <property type="protein sequence ID" value="EKX31077"/>
    <property type="gene ID" value="GUITHDRAFT_156681"/>
</dbReference>
<keyword evidence="4" id="KW-1185">Reference proteome</keyword>
<feature type="compositionally biased region" description="Polar residues" evidence="1">
    <location>
        <begin position="1"/>
        <end position="15"/>
    </location>
</feature>
<dbReference type="RefSeq" id="XP_005818057.1">
    <property type="nucleotide sequence ID" value="XM_005818000.1"/>
</dbReference>
<dbReference type="PaxDb" id="55529-EKX31077"/>
<gene>
    <name evidence="2" type="ORF">GUITHDRAFT_156681</name>
</gene>
<dbReference type="Proteomes" id="UP000011087">
    <property type="component" value="Unassembled WGS sequence"/>
</dbReference>
<sequence length="92" mass="9965">MLADVTTNSFPNGHTGTWEHPPLAGHAGDVGDGTWGGTNPVLTWGWKGGQKDSGVYDNVLPDPDHHTWAPASTPVDPTQYQKEWLGNIINIY</sequence>
<dbReference type="HOGENOM" id="CLU_2417854_0_0_1"/>
<feature type="region of interest" description="Disordered" evidence="1">
    <location>
        <begin position="1"/>
        <end position="37"/>
    </location>
</feature>
<proteinExistence type="predicted"/>
<protein>
    <submittedName>
        <fullName evidence="2 3">Uncharacterized protein</fullName>
    </submittedName>
</protein>
<dbReference type="KEGG" id="gtt:GUITHDRAFT_156681"/>
<name>L1I4Q4_GUITC</name>
<dbReference type="AlphaFoldDB" id="L1I4Q4"/>
<accession>L1I4Q4</accession>
<reference evidence="2 4" key="1">
    <citation type="journal article" date="2012" name="Nature">
        <title>Algal genomes reveal evolutionary mosaicism and the fate of nucleomorphs.</title>
        <authorList>
            <consortium name="DOE Joint Genome Institute"/>
            <person name="Curtis B.A."/>
            <person name="Tanifuji G."/>
            <person name="Burki F."/>
            <person name="Gruber A."/>
            <person name="Irimia M."/>
            <person name="Maruyama S."/>
            <person name="Arias M.C."/>
            <person name="Ball S.G."/>
            <person name="Gile G.H."/>
            <person name="Hirakawa Y."/>
            <person name="Hopkins J.F."/>
            <person name="Kuo A."/>
            <person name="Rensing S.A."/>
            <person name="Schmutz J."/>
            <person name="Symeonidi A."/>
            <person name="Elias M."/>
            <person name="Eveleigh R.J."/>
            <person name="Herman E.K."/>
            <person name="Klute M.J."/>
            <person name="Nakayama T."/>
            <person name="Obornik M."/>
            <person name="Reyes-Prieto A."/>
            <person name="Armbrust E.V."/>
            <person name="Aves S.J."/>
            <person name="Beiko R.G."/>
            <person name="Coutinho P."/>
            <person name="Dacks J.B."/>
            <person name="Durnford D.G."/>
            <person name="Fast N.M."/>
            <person name="Green B.R."/>
            <person name="Grisdale C.J."/>
            <person name="Hempel F."/>
            <person name="Henrissat B."/>
            <person name="Hoppner M.P."/>
            <person name="Ishida K."/>
            <person name="Kim E."/>
            <person name="Koreny L."/>
            <person name="Kroth P.G."/>
            <person name="Liu Y."/>
            <person name="Malik S.B."/>
            <person name="Maier U.G."/>
            <person name="McRose D."/>
            <person name="Mock T."/>
            <person name="Neilson J.A."/>
            <person name="Onodera N.T."/>
            <person name="Poole A.M."/>
            <person name="Pritham E.J."/>
            <person name="Richards T.A."/>
            <person name="Rocap G."/>
            <person name="Roy S.W."/>
            <person name="Sarai C."/>
            <person name="Schaack S."/>
            <person name="Shirato S."/>
            <person name="Slamovits C.H."/>
            <person name="Spencer D.F."/>
            <person name="Suzuki S."/>
            <person name="Worden A.Z."/>
            <person name="Zauner S."/>
            <person name="Barry K."/>
            <person name="Bell C."/>
            <person name="Bharti A.K."/>
            <person name="Crow J.A."/>
            <person name="Grimwood J."/>
            <person name="Kramer R."/>
            <person name="Lindquist E."/>
            <person name="Lucas S."/>
            <person name="Salamov A."/>
            <person name="McFadden G.I."/>
            <person name="Lane C.E."/>
            <person name="Keeling P.J."/>
            <person name="Gray M.W."/>
            <person name="Grigoriev I.V."/>
            <person name="Archibald J.M."/>
        </authorList>
    </citation>
    <scope>NUCLEOTIDE SEQUENCE</scope>
    <source>
        <strain evidence="2 4">CCMP2712</strain>
    </source>
</reference>
<organism evidence="2">
    <name type="scientific">Guillardia theta (strain CCMP2712)</name>
    <name type="common">Cryptophyte</name>
    <dbReference type="NCBI Taxonomy" id="905079"/>
    <lineage>
        <taxon>Eukaryota</taxon>
        <taxon>Cryptophyceae</taxon>
        <taxon>Pyrenomonadales</taxon>
        <taxon>Geminigeraceae</taxon>
        <taxon>Guillardia</taxon>
    </lineage>
</organism>
<feature type="non-terminal residue" evidence="2">
    <location>
        <position position="1"/>
    </location>
</feature>
<evidence type="ECO:0000256" key="1">
    <source>
        <dbReference type="SAM" id="MobiDB-lite"/>
    </source>
</evidence>
<reference evidence="4" key="2">
    <citation type="submission" date="2012-11" db="EMBL/GenBank/DDBJ databases">
        <authorList>
            <person name="Kuo A."/>
            <person name="Curtis B.A."/>
            <person name="Tanifuji G."/>
            <person name="Burki F."/>
            <person name="Gruber A."/>
            <person name="Irimia M."/>
            <person name="Maruyama S."/>
            <person name="Arias M.C."/>
            <person name="Ball S.G."/>
            <person name="Gile G.H."/>
            <person name="Hirakawa Y."/>
            <person name="Hopkins J.F."/>
            <person name="Rensing S.A."/>
            <person name="Schmutz J."/>
            <person name="Symeonidi A."/>
            <person name="Elias M."/>
            <person name="Eveleigh R.J."/>
            <person name="Herman E.K."/>
            <person name="Klute M.J."/>
            <person name="Nakayama T."/>
            <person name="Obornik M."/>
            <person name="Reyes-Prieto A."/>
            <person name="Armbrust E.V."/>
            <person name="Aves S.J."/>
            <person name="Beiko R.G."/>
            <person name="Coutinho P."/>
            <person name="Dacks J.B."/>
            <person name="Durnford D.G."/>
            <person name="Fast N.M."/>
            <person name="Green B.R."/>
            <person name="Grisdale C."/>
            <person name="Hempe F."/>
            <person name="Henrissat B."/>
            <person name="Hoppner M.P."/>
            <person name="Ishida K.-I."/>
            <person name="Kim E."/>
            <person name="Koreny L."/>
            <person name="Kroth P.G."/>
            <person name="Liu Y."/>
            <person name="Malik S.-B."/>
            <person name="Maier U.G."/>
            <person name="McRose D."/>
            <person name="Mock T."/>
            <person name="Neilson J.A."/>
            <person name="Onodera N.T."/>
            <person name="Poole A.M."/>
            <person name="Pritham E.J."/>
            <person name="Richards T.A."/>
            <person name="Rocap G."/>
            <person name="Roy S.W."/>
            <person name="Sarai C."/>
            <person name="Schaack S."/>
            <person name="Shirato S."/>
            <person name="Slamovits C.H."/>
            <person name="Spencer D.F."/>
            <person name="Suzuki S."/>
            <person name="Worden A.Z."/>
            <person name="Zauner S."/>
            <person name="Barry K."/>
            <person name="Bell C."/>
            <person name="Bharti A.K."/>
            <person name="Crow J.A."/>
            <person name="Grimwood J."/>
            <person name="Kramer R."/>
            <person name="Lindquist E."/>
            <person name="Lucas S."/>
            <person name="Salamov A."/>
            <person name="McFadden G.I."/>
            <person name="Lane C.E."/>
            <person name="Keeling P.J."/>
            <person name="Gray M.W."/>
            <person name="Grigoriev I.V."/>
            <person name="Archibald J.M."/>
        </authorList>
    </citation>
    <scope>NUCLEOTIDE SEQUENCE</scope>
    <source>
        <strain evidence="4">CCMP2712</strain>
    </source>
</reference>
<evidence type="ECO:0000313" key="3">
    <source>
        <dbReference type="EnsemblProtists" id="EKX31077"/>
    </source>
</evidence>
<evidence type="ECO:0000313" key="2">
    <source>
        <dbReference type="EMBL" id="EKX31077.1"/>
    </source>
</evidence>
<evidence type="ECO:0000313" key="4">
    <source>
        <dbReference type="Proteomes" id="UP000011087"/>
    </source>
</evidence>